<evidence type="ECO:0000313" key="4">
    <source>
        <dbReference type="EMBL" id="JAU05274.1"/>
    </source>
</evidence>
<dbReference type="PANTHER" id="PTHR46869:SF17">
    <property type="entry name" value="C2H2-TYPE DOMAIN-CONTAINING PROTEIN"/>
    <property type="match status" value="1"/>
</dbReference>
<dbReference type="InterPro" id="IPR013087">
    <property type="entry name" value="Znf_C2H2_type"/>
</dbReference>
<feature type="region of interest" description="Disordered" evidence="2">
    <location>
        <begin position="300"/>
        <end position="323"/>
    </location>
</feature>
<feature type="compositionally biased region" description="Basic and acidic residues" evidence="2">
    <location>
        <begin position="118"/>
        <end position="130"/>
    </location>
</feature>
<feature type="domain" description="C2H2-type" evidence="3">
    <location>
        <begin position="329"/>
        <end position="352"/>
    </location>
</feature>
<dbReference type="AlphaFoldDB" id="A0A1J3CBY2"/>
<dbReference type="InterPro" id="IPR036236">
    <property type="entry name" value="Znf_C2H2_sf"/>
</dbReference>
<dbReference type="EMBL" id="GEVI01027046">
    <property type="protein sequence ID" value="JAU05274.1"/>
    <property type="molecule type" value="Transcribed_RNA"/>
</dbReference>
<reference evidence="4" key="1">
    <citation type="submission" date="2016-07" db="EMBL/GenBank/DDBJ databases">
        <title>De novo transcriptome assembly of four accessions of the metal hyperaccumulator plant Noccaea caerulescens.</title>
        <authorList>
            <person name="Blande D."/>
            <person name="Halimaa P."/>
            <person name="Tervahauta A.I."/>
            <person name="Aarts M.G."/>
            <person name="Karenlampi S.O."/>
        </authorList>
    </citation>
    <scope>NUCLEOTIDE SEQUENCE</scope>
</reference>
<gene>
    <name evidence="4" type="ORF">GA_TR9781_c5_g1_i1_g.31362</name>
</gene>
<keyword evidence="1" id="KW-0862">Zinc</keyword>
<evidence type="ECO:0000256" key="2">
    <source>
        <dbReference type="SAM" id="MobiDB-lite"/>
    </source>
</evidence>
<dbReference type="PROSITE" id="PS00028">
    <property type="entry name" value="ZINC_FINGER_C2H2_1"/>
    <property type="match status" value="3"/>
</dbReference>
<feature type="compositionally biased region" description="Basic residues" evidence="2">
    <location>
        <begin position="43"/>
        <end position="59"/>
    </location>
</feature>
<evidence type="ECO:0000259" key="3">
    <source>
        <dbReference type="PROSITE" id="PS50157"/>
    </source>
</evidence>
<keyword evidence="1" id="KW-0479">Metal-binding</keyword>
<feature type="region of interest" description="Disordered" evidence="2">
    <location>
        <begin position="41"/>
        <end position="60"/>
    </location>
</feature>
<keyword evidence="1" id="KW-0863">Zinc-finger</keyword>
<dbReference type="PANTHER" id="PTHR46869">
    <property type="entry name" value="C2H2-LIKE ZINC FINGER PROTEIN"/>
    <property type="match status" value="1"/>
</dbReference>
<proteinExistence type="predicted"/>
<sequence>MEEKGKEKQFVCRFCNKNFPSGKSLGGHIRIHTTEYSVSYNRKGLKKHPKKKKKKKKKRLVDEREIKALKQQQQHCCRECGKGFISLKGLCAHMDCHSEGKKMLRDIQSDTETSSPPSRERSKRVMRESDSVSLSSGSSSSVSEIDQDDNAALTLIMLYRHSKGHNLVASSVAESSENNSVILETKSSPSGEKLVKMFSDVKIQELESDKVAVDQQLRSADDDNGALLCDSDSSDSDYFMNGPKKSDSDISVDQSLNNTGVVGSGFRNTDELRVKEGGSKYELSKRKRVLTSYESDSCAETSSKIHRSSDTKSPMAKKGVGAKKKREGHECPICFRVFKSGQALGGHKRSHSFAPNQEHRIEQQHQLAEMHHHDQFDLNLPATDFDE</sequence>
<accession>A0A1J3CBY2</accession>
<dbReference type="Pfam" id="PF13912">
    <property type="entry name" value="zf-C2H2_6"/>
    <property type="match status" value="3"/>
</dbReference>
<organism evidence="4">
    <name type="scientific">Noccaea caerulescens</name>
    <name type="common">Alpine penny-cress</name>
    <name type="synonym">Thlaspi caerulescens</name>
    <dbReference type="NCBI Taxonomy" id="107243"/>
    <lineage>
        <taxon>Eukaryota</taxon>
        <taxon>Viridiplantae</taxon>
        <taxon>Streptophyta</taxon>
        <taxon>Embryophyta</taxon>
        <taxon>Tracheophyta</taxon>
        <taxon>Spermatophyta</taxon>
        <taxon>Magnoliopsida</taxon>
        <taxon>eudicotyledons</taxon>
        <taxon>Gunneridae</taxon>
        <taxon>Pentapetalae</taxon>
        <taxon>rosids</taxon>
        <taxon>malvids</taxon>
        <taxon>Brassicales</taxon>
        <taxon>Brassicaceae</taxon>
        <taxon>Coluteocarpeae</taxon>
        <taxon>Noccaea</taxon>
    </lineage>
</organism>
<dbReference type="SUPFAM" id="SSF57667">
    <property type="entry name" value="beta-beta-alpha zinc fingers"/>
    <property type="match status" value="2"/>
</dbReference>
<name>A0A1J3CBY2_NOCCA</name>
<feature type="domain" description="C2H2-type" evidence="3">
    <location>
        <begin position="10"/>
        <end position="37"/>
    </location>
</feature>
<dbReference type="Gene3D" id="3.30.160.60">
    <property type="entry name" value="Classic Zinc Finger"/>
    <property type="match status" value="1"/>
</dbReference>
<feature type="region of interest" description="Disordered" evidence="2">
    <location>
        <begin position="105"/>
        <end position="145"/>
    </location>
</feature>
<feature type="compositionally biased region" description="Low complexity" evidence="2">
    <location>
        <begin position="131"/>
        <end position="143"/>
    </location>
</feature>
<protein>
    <submittedName>
        <fullName evidence="4">Zinc finger protein ZAT9</fullName>
    </submittedName>
</protein>
<dbReference type="SMART" id="SM00355">
    <property type="entry name" value="ZnF_C2H2"/>
    <property type="match status" value="3"/>
</dbReference>
<feature type="domain" description="C2H2-type" evidence="3">
    <location>
        <begin position="75"/>
        <end position="102"/>
    </location>
</feature>
<dbReference type="PROSITE" id="PS50157">
    <property type="entry name" value="ZINC_FINGER_C2H2_2"/>
    <property type="match status" value="3"/>
</dbReference>
<dbReference type="GO" id="GO:0008270">
    <property type="term" value="F:zinc ion binding"/>
    <property type="evidence" value="ECO:0007669"/>
    <property type="project" value="UniProtKB-KW"/>
</dbReference>
<evidence type="ECO:0000256" key="1">
    <source>
        <dbReference type="PROSITE-ProRule" id="PRU00042"/>
    </source>
</evidence>